<feature type="compositionally biased region" description="Basic residues" evidence="1">
    <location>
        <begin position="41"/>
        <end position="62"/>
    </location>
</feature>
<protein>
    <submittedName>
        <fullName evidence="2">Uncharacterized protein</fullName>
    </submittedName>
</protein>
<proteinExistence type="predicted"/>
<dbReference type="HOGENOM" id="CLU_2902601_0_0_4"/>
<dbReference type="AlphaFoldDB" id="H3KG22"/>
<reference evidence="2 3" key="1">
    <citation type="submission" date="2011-11" db="EMBL/GenBank/DDBJ databases">
        <authorList>
            <person name="Weinstock G."/>
            <person name="Sodergren E."/>
            <person name="Clifton S."/>
            <person name="Fulton L."/>
            <person name="Fulton B."/>
            <person name="Courtney L."/>
            <person name="Fronick C."/>
            <person name="Harrison M."/>
            <person name="Strong C."/>
            <person name="Farmer C."/>
            <person name="Delahaunty K."/>
            <person name="Markovic C."/>
            <person name="Hall O."/>
            <person name="Minx P."/>
            <person name="Tomlinson C."/>
            <person name="Mitreva M."/>
            <person name="Hou S."/>
            <person name="Chen J."/>
            <person name="Wollam A."/>
            <person name="Pepin K.H."/>
            <person name="Johnson M."/>
            <person name="Bhonagiri V."/>
            <person name="Zhang X."/>
            <person name="Suruliraj S."/>
            <person name="Warren W."/>
            <person name="Chinwalla A."/>
            <person name="Mardis E.R."/>
            <person name="Wilson R.K."/>
        </authorList>
    </citation>
    <scope>NUCLEOTIDE SEQUENCE [LARGE SCALE GENOMIC DNA]</scope>
    <source>
        <strain evidence="2 3">YIT 11816</strain>
    </source>
</reference>
<evidence type="ECO:0000256" key="1">
    <source>
        <dbReference type="SAM" id="MobiDB-lite"/>
    </source>
</evidence>
<evidence type="ECO:0000313" key="3">
    <source>
        <dbReference type="Proteomes" id="UP000004956"/>
    </source>
</evidence>
<name>H3KG22_9BURK</name>
<feature type="region of interest" description="Disordered" evidence="1">
    <location>
        <begin position="1"/>
        <end position="62"/>
    </location>
</feature>
<comment type="caution">
    <text evidence="2">The sequence shown here is derived from an EMBL/GenBank/DDBJ whole genome shotgun (WGS) entry which is preliminary data.</text>
</comment>
<evidence type="ECO:0000313" key="2">
    <source>
        <dbReference type="EMBL" id="EHY30948.1"/>
    </source>
</evidence>
<dbReference type="PATRIC" id="fig|762967.3.peg.1333"/>
<sequence>MATNRSAPMLRAAKGRHRRADAADGQTPEKFRNKVLSPAQRRTRGRMGAPRRIKAIRRNRSA</sequence>
<gene>
    <name evidence="2" type="ORF">HMPREF9440_01697</name>
</gene>
<organism evidence="2 3">
    <name type="scientific">Sutterella parvirubra YIT 11816</name>
    <dbReference type="NCBI Taxonomy" id="762967"/>
    <lineage>
        <taxon>Bacteria</taxon>
        <taxon>Pseudomonadati</taxon>
        <taxon>Pseudomonadota</taxon>
        <taxon>Betaproteobacteria</taxon>
        <taxon>Burkholderiales</taxon>
        <taxon>Sutterellaceae</taxon>
        <taxon>Sutterella</taxon>
    </lineage>
</organism>
<accession>H3KG22</accession>
<dbReference type="Proteomes" id="UP000004956">
    <property type="component" value="Unassembled WGS sequence"/>
</dbReference>
<dbReference type="EMBL" id="AFBQ01000257">
    <property type="protein sequence ID" value="EHY30948.1"/>
    <property type="molecule type" value="Genomic_DNA"/>
</dbReference>
<keyword evidence="3" id="KW-1185">Reference proteome</keyword>
<dbReference type="STRING" id="762967.HMPREF9440_01697"/>